<dbReference type="InterPro" id="IPR051199">
    <property type="entry name" value="LPS_LOS_Heptosyltrfase"/>
</dbReference>
<proteinExistence type="predicted"/>
<accession>A0A7Y9LN73</accession>
<name>A0A7Y9LN73_9BURK</name>
<dbReference type="PANTHER" id="PTHR30160:SF7">
    <property type="entry name" value="ADP-HEPTOSE--LPS HEPTOSYLTRANSFERASE 2"/>
    <property type="match status" value="1"/>
</dbReference>
<dbReference type="EMBL" id="JACBYR010000001">
    <property type="protein sequence ID" value="NYE82426.1"/>
    <property type="molecule type" value="Genomic_DNA"/>
</dbReference>
<dbReference type="Proteomes" id="UP000542125">
    <property type="component" value="Unassembled WGS sequence"/>
</dbReference>
<feature type="region of interest" description="Disordered" evidence="3">
    <location>
        <begin position="1"/>
        <end position="23"/>
    </location>
</feature>
<evidence type="ECO:0000256" key="1">
    <source>
        <dbReference type="ARBA" id="ARBA00022676"/>
    </source>
</evidence>
<dbReference type="Gene3D" id="3.40.50.2000">
    <property type="entry name" value="Glycogen Phosphorylase B"/>
    <property type="match status" value="2"/>
</dbReference>
<dbReference type="RefSeq" id="WP_179585311.1">
    <property type="nucleotide sequence ID" value="NZ_JACBYR010000001.1"/>
</dbReference>
<evidence type="ECO:0000313" key="4">
    <source>
        <dbReference type="EMBL" id="NYE82426.1"/>
    </source>
</evidence>
<reference evidence="4 5" key="1">
    <citation type="submission" date="2020-07" db="EMBL/GenBank/DDBJ databases">
        <title>Genomic Encyclopedia of Type Strains, Phase IV (KMG-V): Genome sequencing to study the core and pangenomes of soil and plant-associated prokaryotes.</title>
        <authorList>
            <person name="Whitman W."/>
        </authorList>
    </citation>
    <scope>NUCLEOTIDE SEQUENCE [LARGE SCALE GENOMIC DNA]</scope>
    <source>
        <strain evidence="4 5">SAS40</strain>
    </source>
</reference>
<dbReference type="Pfam" id="PF01075">
    <property type="entry name" value="Glyco_transf_9"/>
    <property type="match status" value="1"/>
</dbReference>
<sequence>MPDQATPQAAAPGALHAAGTARRPAAPPRHLAVYISGGIGDTLMHLGFVKALADHAGEPITLVLATPPVATPLLLTQPYVRDVLAIPDLHHDKAHRVPRLTALLAPLGIDTLFLFSYQDHVLKAACAAKIPVRAGFLRTHKLWRAPWMTQWIWVRRAGTPHPDTHTWLPRLFTKYGYPTRPIEPSLTVTRSAGTDAAADAAAHAAADAAAHAAADTAADAAADAAAALAQDHPRLIGFGLSTSGVHKRYGVAQWLDVASQLADHDPTLSFLLFGAADVADTAQAILAASPHHLRWLDVTGSALPLTTGHALVARCLAFAGNDSMGIHLAVAADVPTVGLFGVTPPMAYSRLLTPLQASPAGAGMAGIRASDVARELIRQLGDQAP</sequence>
<dbReference type="AlphaFoldDB" id="A0A7Y9LN73"/>
<evidence type="ECO:0000256" key="3">
    <source>
        <dbReference type="SAM" id="MobiDB-lite"/>
    </source>
</evidence>
<protein>
    <submittedName>
        <fullName evidence="4">Heptosyltransferase-2</fullName>
        <ecNumber evidence="4">2.4.-.-</ecNumber>
    </submittedName>
</protein>
<evidence type="ECO:0000256" key="2">
    <source>
        <dbReference type="ARBA" id="ARBA00022679"/>
    </source>
</evidence>
<comment type="caution">
    <text evidence="4">The sequence shown here is derived from an EMBL/GenBank/DDBJ whole genome shotgun (WGS) entry which is preliminary data.</text>
</comment>
<keyword evidence="1 4" id="KW-0328">Glycosyltransferase</keyword>
<dbReference type="PANTHER" id="PTHR30160">
    <property type="entry name" value="TETRAACYLDISACCHARIDE 4'-KINASE-RELATED"/>
    <property type="match status" value="1"/>
</dbReference>
<keyword evidence="5" id="KW-1185">Reference proteome</keyword>
<dbReference type="InterPro" id="IPR002201">
    <property type="entry name" value="Glyco_trans_9"/>
</dbReference>
<dbReference type="SUPFAM" id="SSF53756">
    <property type="entry name" value="UDP-Glycosyltransferase/glycogen phosphorylase"/>
    <property type="match status" value="1"/>
</dbReference>
<evidence type="ECO:0000313" key="5">
    <source>
        <dbReference type="Proteomes" id="UP000542125"/>
    </source>
</evidence>
<dbReference type="GO" id="GO:0008713">
    <property type="term" value="F:ADP-heptose-lipopolysaccharide heptosyltransferase activity"/>
    <property type="evidence" value="ECO:0007669"/>
    <property type="project" value="TreeGrafter"/>
</dbReference>
<dbReference type="GO" id="GO:0009244">
    <property type="term" value="P:lipopolysaccharide core region biosynthetic process"/>
    <property type="evidence" value="ECO:0007669"/>
    <property type="project" value="TreeGrafter"/>
</dbReference>
<organism evidence="4 5">
    <name type="scientific">Pigmentiphaga litoralis</name>
    <dbReference type="NCBI Taxonomy" id="516702"/>
    <lineage>
        <taxon>Bacteria</taxon>
        <taxon>Pseudomonadati</taxon>
        <taxon>Pseudomonadota</taxon>
        <taxon>Betaproteobacteria</taxon>
        <taxon>Burkholderiales</taxon>
        <taxon>Alcaligenaceae</taxon>
        <taxon>Pigmentiphaga</taxon>
    </lineage>
</organism>
<dbReference type="GO" id="GO:0005829">
    <property type="term" value="C:cytosol"/>
    <property type="evidence" value="ECO:0007669"/>
    <property type="project" value="TreeGrafter"/>
</dbReference>
<dbReference type="EC" id="2.4.-.-" evidence="4"/>
<gene>
    <name evidence="4" type="ORF">FHW18_001697</name>
</gene>
<keyword evidence="2 4" id="KW-0808">Transferase</keyword>